<dbReference type="CDD" id="cd00063">
    <property type="entry name" value="FN3"/>
    <property type="match status" value="6"/>
</dbReference>
<dbReference type="InterPro" id="IPR013783">
    <property type="entry name" value="Ig-like_fold"/>
</dbReference>
<dbReference type="InterPro" id="IPR050525">
    <property type="entry name" value="ECM_Assembly_Org"/>
</dbReference>
<dbReference type="PANTHER" id="PTHR24020:SF39">
    <property type="entry name" value="COLLAGEN ALPHA-1(XX) CHAIN"/>
    <property type="match status" value="1"/>
</dbReference>
<dbReference type="SUPFAM" id="SSF49899">
    <property type="entry name" value="Concanavalin A-like lectins/glucanases"/>
    <property type="match status" value="1"/>
</dbReference>
<dbReference type="Ensembl" id="ENSANIT00000004484.1">
    <property type="protein sequence ID" value="ENSANIP00000004342.1"/>
    <property type="gene ID" value="ENSANIG00000002833.1"/>
</dbReference>
<dbReference type="FunFam" id="2.60.40.10:FF:000234">
    <property type="entry name" value="Collagen, type XII, alpha 1"/>
    <property type="match status" value="2"/>
</dbReference>
<dbReference type="InterPro" id="IPR003961">
    <property type="entry name" value="FN3_dom"/>
</dbReference>
<organism evidence="13 14">
    <name type="scientific">Accipiter nisus</name>
    <name type="common">Eurasian sparrowhawk</name>
    <dbReference type="NCBI Taxonomy" id="211598"/>
    <lineage>
        <taxon>Eukaryota</taxon>
        <taxon>Metazoa</taxon>
        <taxon>Chordata</taxon>
        <taxon>Craniata</taxon>
        <taxon>Vertebrata</taxon>
        <taxon>Euteleostomi</taxon>
        <taxon>Archelosauria</taxon>
        <taxon>Archosauria</taxon>
        <taxon>Dinosauria</taxon>
        <taxon>Saurischia</taxon>
        <taxon>Theropoda</taxon>
        <taxon>Coelurosauria</taxon>
        <taxon>Aves</taxon>
        <taxon>Neognathae</taxon>
        <taxon>Neoaves</taxon>
        <taxon>Telluraves</taxon>
        <taxon>Accipitrimorphae</taxon>
        <taxon>Accipitriformes</taxon>
        <taxon>Accipitridae</taxon>
        <taxon>Accipitrinae</taxon>
        <taxon>Accipiter</taxon>
    </lineage>
</organism>
<dbReference type="PRINTS" id="PR00453">
    <property type="entry name" value="VWFADOMAIN"/>
</dbReference>
<evidence type="ECO:0000256" key="5">
    <source>
        <dbReference type="ARBA" id="ARBA00022737"/>
    </source>
</evidence>
<accession>A0A8B9M9S9</accession>
<proteinExistence type="inferred from homology"/>
<keyword evidence="3" id="KW-0272">Extracellular matrix</keyword>
<dbReference type="Pfam" id="PF00092">
    <property type="entry name" value="VWA"/>
    <property type="match status" value="1"/>
</dbReference>
<evidence type="ECO:0000256" key="10">
    <source>
        <dbReference type="SAM" id="Phobius"/>
    </source>
</evidence>
<keyword evidence="10" id="KW-1133">Transmembrane helix</keyword>
<dbReference type="PROSITE" id="PS50853">
    <property type="entry name" value="FN3"/>
    <property type="match status" value="4"/>
</dbReference>
<name>A0A8B9M9S9_9AVES</name>
<evidence type="ECO:0000313" key="13">
    <source>
        <dbReference type="Ensembl" id="ENSANIP00000004342.1"/>
    </source>
</evidence>
<dbReference type="PROSITE" id="PS50234">
    <property type="entry name" value="VWFA"/>
    <property type="match status" value="1"/>
</dbReference>
<keyword evidence="4" id="KW-0732">Signal</keyword>
<dbReference type="CDD" id="cd01482">
    <property type="entry name" value="vWA_collagen_alphaI-XII-like"/>
    <property type="match status" value="1"/>
</dbReference>
<keyword evidence="7" id="KW-0325">Glycoprotein</keyword>
<dbReference type="Proteomes" id="UP000694541">
    <property type="component" value="Unplaced"/>
</dbReference>
<comment type="similarity">
    <text evidence="9">Belongs to the fibril-associated collagens with interrupted helices (FACIT) family.</text>
</comment>
<reference evidence="13" key="2">
    <citation type="submission" date="2025-09" db="UniProtKB">
        <authorList>
            <consortium name="Ensembl"/>
        </authorList>
    </citation>
    <scope>IDENTIFICATION</scope>
</reference>
<evidence type="ECO:0000256" key="6">
    <source>
        <dbReference type="ARBA" id="ARBA00023119"/>
    </source>
</evidence>
<keyword evidence="5" id="KW-0677">Repeat</keyword>
<evidence type="ECO:0000256" key="2">
    <source>
        <dbReference type="ARBA" id="ARBA00022525"/>
    </source>
</evidence>
<evidence type="ECO:0000313" key="14">
    <source>
        <dbReference type="Proteomes" id="UP000694541"/>
    </source>
</evidence>
<keyword evidence="2" id="KW-0964">Secreted</keyword>
<dbReference type="Gene3D" id="3.40.50.410">
    <property type="entry name" value="von Willebrand factor, type A domain"/>
    <property type="match status" value="1"/>
</dbReference>
<dbReference type="InterPro" id="IPR013320">
    <property type="entry name" value="ConA-like_dom_sf"/>
</dbReference>
<evidence type="ECO:0000259" key="12">
    <source>
        <dbReference type="PROSITE" id="PS50853"/>
    </source>
</evidence>
<keyword evidence="8" id="KW-0379">Hydroxylation</keyword>
<sequence>VKSGDNKGMCSFFFLSPWSGRLKLTVLSEDRLQMKWKETEGNINGYKVRVKPMAGDSEQEVMLKTKTPKATVGGLSPTKEYTLQVYVLNGSQEALFAKRKFVIEDLKNASQTRNNRRNSGAPGGCTAFQCNTSAMTDIILLVDGSWSIGRNNFKLIKEFLSNLISPFSIAQDKIRVGLSQYSSDPRTEWDLSTHSTRDQVLEAMRNLRYKGGNTFTGLALTHVLEQNLKADAGARLEAVKLVILLTDGKSQDDANLAAQTLKNLGIEIFAIGVKNADEAELKQVASEPLELTVYNVLDFPLLSSLVGKLTRVLCTRIKEKSNKENAGEVKPPHPTDLKISAVTSKSMYLTWSPPPRPPKKYRIVYYPSKGGIHKEVLLDGAVSSLRLSNLTSHTEYLVSVFPIYDTVVGDGLRGVTSTLPLSSPRSLRVSELSHNSIRLSWKAAQGATQYLVLCSAAPDGAEDYTMEVKVAQPEVLLEGLSPMLSLTVVAVALSPPRYLSFSELSHASVRVSWEAASPAVKAHHVTYVSSRGSNAGEVEVPGTETSTVLRPLSSLTQYFISVRSTYDEGDSFPITGNVTTLKVPPPRALKVTELSGNSLRLQWEAVAASDVVVYQIKWSTVGGEKPQELSIAGNVASAVLPDLQKNTDYKISIWAYYKDGARSDTVSVQHRTNSRSPPTNLFIDSETPTSLQLHWTPPDGRVQHYKITYSPVSDAGAQQTVSLYNSVTLQSLLPDRAYKVILSAIHYTGESESTSTTGRTGKCIRFDMMEVFGLVEKEYASIKGVAMEPFIFSGSRTFTLFRDTQLTLRTSDVHLFAIPPEHTISILLRLLPETPKEPFAVWQITDEDFQPLLGVNLDPSKKSLTYFNHDYKADLQEVSFDQQEVKKIFYGSFHKVHVAVSHFKIQLYLDCKKIAEKPINAVGSISTAGFIMLGKVTRTRGPRSGSASVSPQRCVLSEGGGASIWSWRGWADGEECRLASFSLRMPPNAAVTHGRVLIPLISAILMSFPSAVFLPLASYLCLRSAIRGSSTNVSRRCLRLAASSGDRGSTDPALKC</sequence>
<dbReference type="PANTHER" id="PTHR24020">
    <property type="entry name" value="COLLAGEN ALPHA"/>
    <property type="match status" value="1"/>
</dbReference>
<dbReference type="Gene3D" id="2.60.40.10">
    <property type="entry name" value="Immunoglobulins"/>
    <property type="match status" value="6"/>
</dbReference>
<dbReference type="SMART" id="SM00060">
    <property type="entry name" value="FN3"/>
    <property type="match status" value="6"/>
</dbReference>
<dbReference type="FunFam" id="3.40.50.410:FF:000001">
    <property type="entry name" value="Collagen, type XII, alpha 1"/>
    <property type="match status" value="1"/>
</dbReference>
<evidence type="ECO:0000256" key="8">
    <source>
        <dbReference type="ARBA" id="ARBA00023278"/>
    </source>
</evidence>
<evidence type="ECO:0000259" key="11">
    <source>
        <dbReference type="PROSITE" id="PS50234"/>
    </source>
</evidence>
<dbReference type="FunFam" id="2.60.40.10:FF:000974">
    <property type="entry name" value="Collagen alpha-1(XX) chain"/>
    <property type="match status" value="1"/>
</dbReference>
<dbReference type="AlphaFoldDB" id="A0A8B9M9S9"/>
<evidence type="ECO:0000256" key="1">
    <source>
        <dbReference type="ARBA" id="ARBA00004498"/>
    </source>
</evidence>
<keyword evidence="10" id="KW-0812">Transmembrane</keyword>
<reference evidence="13" key="1">
    <citation type="submission" date="2025-08" db="UniProtKB">
        <authorList>
            <consortium name="Ensembl"/>
        </authorList>
    </citation>
    <scope>IDENTIFICATION</scope>
</reference>
<dbReference type="SMART" id="SM00210">
    <property type="entry name" value="TSPN"/>
    <property type="match status" value="1"/>
</dbReference>
<feature type="transmembrane region" description="Helical" evidence="10">
    <location>
        <begin position="996"/>
        <end position="1022"/>
    </location>
</feature>
<dbReference type="InterPro" id="IPR036116">
    <property type="entry name" value="FN3_sf"/>
</dbReference>
<dbReference type="Pfam" id="PF00041">
    <property type="entry name" value="fn3"/>
    <property type="match status" value="5"/>
</dbReference>
<dbReference type="SMART" id="SM00327">
    <property type="entry name" value="VWA"/>
    <property type="match status" value="1"/>
</dbReference>
<feature type="domain" description="Fibronectin type-III" evidence="12">
    <location>
        <begin position="495"/>
        <end position="584"/>
    </location>
</feature>
<feature type="domain" description="VWFA" evidence="11">
    <location>
        <begin position="137"/>
        <end position="309"/>
    </location>
</feature>
<feature type="domain" description="Fibronectin type-III" evidence="12">
    <location>
        <begin position="585"/>
        <end position="679"/>
    </location>
</feature>
<dbReference type="InterPro" id="IPR048287">
    <property type="entry name" value="TSPN-like_N"/>
</dbReference>
<dbReference type="SUPFAM" id="SSF53300">
    <property type="entry name" value="vWA-like"/>
    <property type="match status" value="1"/>
</dbReference>
<dbReference type="InterPro" id="IPR002035">
    <property type="entry name" value="VWF_A"/>
</dbReference>
<comment type="subcellular location">
    <subcellularLocation>
        <location evidence="1">Secreted</location>
        <location evidence="1">Extracellular space</location>
        <location evidence="1">Extracellular matrix</location>
    </subcellularLocation>
</comment>
<keyword evidence="10" id="KW-0472">Membrane</keyword>
<dbReference type="Gene3D" id="2.60.120.200">
    <property type="match status" value="1"/>
</dbReference>
<keyword evidence="14" id="KW-1185">Reference proteome</keyword>
<keyword evidence="6" id="KW-0176">Collagen</keyword>
<protein>
    <submittedName>
        <fullName evidence="13">Collagen type XX alpha 1 chain</fullName>
    </submittedName>
</protein>
<evidence type="ECO:0000256" key="7">
    <source>
        <dbReference type="ARBA" id="ARBA00023180"/>
    </source>
</evidence>
<evidence type="ECO:0000256" key="9">
    <source>
        <dbReference type="ARBA" id="ARBA00049648"/>
    </source>
</evidence>
<dbReference type="GO" id="GO:0005581">
    <property type="term" value="C:collagen trimer"/>
    <property type="evidence" value="ECO:0007669"/>
    <property type="project" value="UniProtKB-KW"/>
</dbReference>
<feature type="domain" description="Fibronectin type-III" evidence="12">
    <location>
        <begin position="333"/>
        <end position="422"/>
    </location>
</feature>
<dbReference type="FunFam" id="2.60.40.10:FF:000953">
    <property type="entry name" value="Collagen, type XX, alpha 1"/>
    <property type="match status" value="1"/>
</dbReference>
<evidence type="ECO:0000256" key="4">
    <source>
        <dbReference type="ARBA" id="ARBA00022729"/>
    </source>
</evidence>
<evidence type="ECO:0000256" key="3">
    <source>
        <dbReference type="ARBA" id="ARBA00022530"/>
    </source>
</evidence>
<dbReference type="InterPro" id="IPR036465">
    <property type="entry name" value="vWFA_dom_sf"/>
</dbReference>
<feature type="domain" description="Fibronectin type-III" evidence="12">
    <location>
        <begin position="18"/>
        <end position="109"/>
    </location>
</feature>
<dbReference type="SUPFAM" id="SSF49265">
    <property type="entry name" value="Fibronectin type III"/>
    <property type="match status" value="5"/>
</dbReference>